<gene>
    <name evidence="11" type="primary">LOC113699365</name>
</gene>
<dbReference type="GO" id="GO:0005524">
    <property type="term" value="F:ATP binding"/>
    <property type="evidence" value="ECO:0007669"/>
    <property type="project" value="UniProtKB-KW"/>
</dbReference>
<dbReference type="GeneID" id="113699365"/>
<evidence type="ECO:0000256" key="5">
    <source>
        <dbReference type="ARBA" id="ARBA00022821"/>
    </source>
</evidence>
<feature type="domain" description="Disease resistance protein winged helix" evidence="9">
    <location>
        <begin position="382"/>
        <end position="456"/>
    </location>
</feature>
<keyword evidence="2" id="KW-0433">Leucine-rich repeat</keyword>
<evidence type="ECO:0000256" key="6">
    <source>
        <dbReference type="ARBA" id="ARBA00022840"/>
    </source>
</evidence>
<dbReference type="Gene3D" id="1.10.8.430">
    <property type="entry name" value="Helical domain of apoptotic protease-activating factors"/>
    <property type="match status" value="1"/>
</dbReference>
<evidence type="ECO:0000259" key="7">
    <source>
        <dbReference type="Pfam" id="PF00931"/>
    </source>
</evidence>
<evidence type="ECO:0000256" key="3">
    <source>
        <dbReference type="ARBA" id="ARBA00022737"/>
    </source>
</evidence>
<evidence type="ECO:0000256" key="1">
    <source>
        <dbReference type="ARBA" id="ARBA00008894"/>
    </source>
</evidence>
<sequence length="990" mass="113007">MANKLIDLGIRPLYGYISLEKKMQHVQKELDHLRHQWDNMIARVQGAQSHLRKKRKRAVEEWLKAVDEIKIEFGSLKEQAQQASFYSIYARLKMVQHADKMIKEVTELGASLEEILPDGLLVETEWQGQKIETNLKEIWAWLMNDGISSVGIYGMAGVGKTTLAKRIYEDFVIGTKFSDKVYWVTASQEGTIHKLQDSVAIAINVDLSNEEDERKRAAKLFLALSRMEDFVIILDDVWIPFDINKIGIPLGLDGSKLIVTSRSLEVCHQVGCQKEIKVKPLCEKEAWTLFLEKLRPSLELPLDVKEIAKSMVQRCGGLPLGIITLAGNMKGVDDIHEWREALEELEGSFLGQNGNLFDSLHLSFNHLRDSRLKECFLYCSFYPENYKIPRDELIRLLILEGVMDKRRSRLSLFDQGHVMLKRLESICLLESHTEVNVSNYRETECVKMHCLIRDMALTIMDFDSKYMVKSGRCLKHIPDEIEWKGDLEKVSLLHNNISLISSGTSPNCPKLSSLNLASNPLRLIPDSFFFRLRALRVLNLSRNCELEMLPNSISQLGNLTALLLFDCCRLSFVPPIGKLKALRELDLCHTAINNVPEGMERLVNLNCLNMDRTGLRMIPDGTIYRLSHLQSLRIPEDVEVRVEELKALKHLEEFQGGFYDIDTLCHFVRYHQSYETPIFYTIEVRPSLSQLRFLSPGPCQITNKKVTLRGMELEGKNAIVLPEDIQQLAIIKCHGLGTCLTTAFSLFNIQKSGLTGCLIDNCPELECIMKVSSSDDQLVGKRILSPWAPLESIEHLSLHFLPNFVGLFKCEIEFDRPPCRIFCHLKSISISRCNTMTTIFTPWLLQHLQNLEVVEVLSCDRLEEIIADKEGGNMVFSPSDDDQHSFITYINFPRLKKLTLQHLPKLRSICEGTIICDSIENIRLMGCKNLARMPLSFSSIGGQPNPPPAFRAVEILKEELEWWKLLQWKDPGLGNVIQPFVQFVAEFPVV</sequence>
<evidence type="ECO:0000259" key="9">
    <source>
        <dbReference type="Pfam" id="PF23559"/>
    </source>
</evidence>
<keyword evidence="10" id="KW-1185">Reference proteome</keyword>
<dbReference type="OrthoDB" id="1926275at2759"/>
<dbReference type="InterPro" id="IPR058922">
    <property type="entry name" value="WHD_DRP"/>
</dbReference>
<dbReference type="InterPro" id="IPR003591">
    <property type="entry name" value="Leu-rich_rpt_typical-subtyp"/>
</dbReference>
<comment type="similarity">
    <text evidence="1">Belongs to the disease resistance NB-LRR family.</text>
</comment>
<dbReference type="RefSeq" id="XP_027075492.2">
    <property type="nucleotide sequence ID" value="XM_027219691.2"/>
</dbReference>
<name>A0A6P6TC73_COFAR</name>
<accession>A0A6P6TC73</accession>
<dbReference type="Pfam" id="PF23559">
    <property type="entry name" value="WHD_DRP"/>
    <property type="match status" value="1"/>
</dbReference>
<dbReference type="SUPFAM" id="SSF52058">
    <property type="entry name" value="L domain-like"/>
    <property type="match status" value="1"/>
</dbReference>
<dbReference type="InterPro" id="IPR001611">
    <property type="entry name" value="Leu-rich_rpt"/>
</dbReference>
<dbReference type="PANTHER" id="PTHR33463:SF187">
    <property type="entry name" value="AND NB-ARC DOMAIN DISEASE RESISTANCE PROTEIN, PUTATIVE-RELATED"/>
    <property type="match status" value="1"/>
</dbReference>
<dbReference type="Pfam" id="PF23247">
    <property type="entry name" value="LRR_RPS2"/>
    <property type="match status" value="1"/>
</dbReference>
<dbReference type="Pfam" id="PF00931">
    <property type="entry name" value="NB-ARC"/>
    <property type="match status" value="1"/>
</dbReference>
<keyword evidence="6" id="KW-0067">ATP-binding</keyword>
<dbReference type="InterPro" id="IPR027417">
    <property type="entry name" value="P-loop_NTPase"/>
</dbReference>
<dbReference type="SMART" id="SM00369">
    <property type="entry name" value="LRR_TYP"/>
    <property type="match status" value="4"/>
</dbReference>
<evidence type="ECO:0000256" key="2">
    <source>
        <dbReference type="ARBA" id="ARBA00022614"/>
    </source>
</evidence>
<protein>
    <submittedName>
        <fullName evidence="11">Disease resistance protein At4g10780 isoform X1</fullName>
    </submittedName>
</protein>
<dbReference type="GO" id="GO:0051607">
    <property type="term" value="P:defense response to virus"/>
    <property type="evidence" value="ECO:0007669"/>
    <property type="project" value="UniProtKB-ARBA"/>
</dbReference>
<dbReference type="Pfam" id="PF13855">
    <property type="entry name" value="LRR_8"/>
    <property type="match status" value="1"/>
</dbReference>
<dbReference type="GO" id="GO:0043531">
    <property type="term" value="F:ADP binding"/>
    <property type="evidence" value="ECO:0007669"/>
    <property type="project" value="InterPro"/>
</dbReference>
<dbReference type="InterPro" id="IPR050905">
    <property type="entry name" value="Plant_NBS-LRR"/>
</dbReference>
<keyword evidence="5" id="KW-0611">Plant defense</keyword>
<dbReference type="InterPro" id="IPR042197">
    <property type="entry name" value="Apaf_helical"/>
</dbReference>
<dbReference type="Gene3D" id="3.40.50.300">
    <property type="entry name" value="P-loop containing nucleotide triphosphate hydrolases"/>
    <property type="match status" value="1"/>
</dbReference>
<evidence type="ECO:0000259" key="8">
    <source>
        <dbReference type="Pfam" id="PF23247"/>
    </source>
</evidence>
<feature type="domain" description="NB-ARC" evidence="7">
    <location>
        <begin position="132"/>
        <end position="293"/>
    </location>
</feature>
<dbReference type="InterPro" id="IPR002182">
    <property type="entry name" value="NB-ARC"/>
</dbReference>
<evidence type="ECO:0000313" key="11">
    <source>
        <dbReference type="RefSeq" id="XP_027075492.2"/>
    </source>
</evidence>
<feature type="domain" description="Disease resistance protein At4g27190-like leucine-rich repeats" evidence="8">
    <location>
        <begin position="820"/>
        <end position="933"/>
    </location>
</feature>
<dbReference type="InterPro" id="IPR057135">
    <property type="entry name" value="At4g27190-like_LRR"/>
</dbReference>
<dbReference type="Gene3D" id="3.80.10.10">
    <property type="entry name" value="Ribonuclease Inhibitor"/>
    <property type="match status" value="1"/>
</dbReference>
<keyword evidence="4" id="KW-0547">Nucleotide-binding</keyword>
<dbReference type="AlphaFoldDB" id="A0A6P6TC73"/>
<dbReference type="PANTHER" id="PTHR33463">
    <property type="entry name" value="NB-ARC DOMAIN-CONTAINING PROTEIN-RELATED"/>
    <property type="match status" value="1"/>
</dbReference>
<evidence type="ECO:0000256" key="4">
    <source>
        <dbReference type="ARBA" id="ARBA00022741"/>
    </source>
</evidence>
<evidence type="ECO:0000313" key="10">
    <source>
        <dbReference type="Proteomes" id="UP001652660"/>
    </source>
</evidence>
<keyword evidence="3" id="KW-0677">Repeat</keyword>
<dbReference type="PRINTS" id="PR00364">
    <property type="entry name" value="DISEASERSIST"/>
</dbReference>
<reference evidence="10" key="1">
    <citation type="journal article" date="2025" name="Foods">
        <title>Unveiling the Microbial Signatures of Arabica Coffee Cherries: Insights into Ripeness Specific Diversity, Functional Traits, and Implications for Quality and Safety.</title>
        <authorList>
            <consortium name="RefSeq"/>
            <person name="Tenea G.N."/>
            <person name="Cifuentes V."/>
            <person name="Reyes P."/>
            <person name="Cevallos-Vallejos M."/>
        </authorList>
    </citation>
    <scope>NUCLEOTIDE SEQUENCE [LARGE SCALE GENOMIC DNA]</scope>
</reference>
<dbReference type="SUPFAM" id="SSF52540">
    <property type="entry name" value="P-loop containing nucleoside triphosphate hydrolases"/>
    <property type="match status" value="1"/>
</dbReference>
<reference evidence="11" key="2">
    <citation type="submission" date="2025-08" db="UniProtKB">
        <authorList>
            <consortium name="RefSeq"/>
        </authorList>
    </citation>
    <scope>IDENTIFICATION</scope>
    <source>
        <tissue evidence="11">Leaves</tissue>
    </source>
</reference>
<proteinExistence type="inferred from homology"/>
<dbReference type="InterPro" id="IPR032675">
    <property type="entry name" value="LRR_dom_sf"/>
</dbReference>
<dbReference type="Proteomes" id="UP001652660">
    <property type="component" value="Chromosome 7c"/>
</dbReference>
<organism evidence="10 11">
    <name type="scientific">Coffea arabica</name>
    <name type="common">Arabian coffee</name>
    <dbReference type="NCBI Taxonomy" id="13443"/>
    <lineage>
        <taxon>Eukaryota</taxon>
        <taxon>Viridiplantae</taxon>
        <taxon>Streptophyta</taxon>
        <taxon>Embryophyta</taxon>
        <taxon>Tracheophyta</taxon>
        <taxon>Spermatophyta</taxon>
        <taxon>Magnoliopsida</taxon>
        <taxon>eudicotyledons</taxon>
        <taxon>Gunneridae</taxon>
        <taxon>Pentapetalae</taxon>
        <taxon>asterids</taxon>
        <taxon>lamiids</taxon>
        <taxon>Gentianales</taxon>
        <taxon>Rubiaceae</taxon>
        <taxon>Ixoroideae</taxon>
        <taxon>Gardenieae complex</taxon>
        <taxon>Bertiereae - Coffeeae clade</taxon>
        <taxon>Coffeeae</taxon>
        <taxon>Coffea</taxon>
    </lineage>
</organism>